<dbReference type="RefSeq" id="WP_158292957.1">
    <property type="nucleotide sequence ID" value="NZ_SLWM01000014.1"/>
</dbReference>
<sequence length="309" mass="33640">MNEVRGGVYPFCRSCTASSVAWRAPDPNRLKGLGTHFYGHHDVCPHCSSSVRTLYVTFLWVPISRVGRYRIIRTGGHSYVGRKLLQYPLPVTAPTEQPPSEFKNHPELADATYEEAEARWAAGDSARAQPLYETSLAACEKALKADDPATLRVRLRLAQALLATGDYGAAIAWFGLITPQLVRVFGAGHELTRIAIEGITSAQSTVGGPQDEAKLLTARLAKLEPSLGRTNPSVLRTRGALGRATLFAGQLVPSIQILETTLADSIDVFGANHPDTNVARGSLQEACELADSKSRKDREAAARARRRWL</sequence>
<name>A0ABY2BDV2_9ACTN</name>
<keyword evidence="2" id="KW-1185">Reference proteome</keyword>
<organism evidence="1 2">
    <name type="scientific">Kribbella orskensis</name>
    <dbReference type="NCBI Taxonomy" id="2512216"/>
    <lineage>
        <taxon>Bacteria</taxon>
        <taxon>Bacillati</taxon>
        <taxon>Actinomycetota</taxon>
        <taxon>Actinomycetes</taxon>
        <taxon>Propionibacteriales</taxon>
        <taxon>Kribbellaceae</taxon>
        <taxon>Kribbella</taxon>
    </lineage>
</organism>
<reference evidence="1 2" key="1">
    <citation type="journal article" date="2015" name="Stand. Genomic Sci.">
        <title>Genomic Encyclopedia of Bacterial and Archaeal Type Strains, Phase III: the genomes of soil and plant-associated and newly described type strains.</title>
        <authorList>
            <person name="Whitman W.B."/>
            <person name="Woyke T."/>
            <person name="Klenk H.P."/>
            <person name="Zhou Y."/>
            <person name="Lilburn T.G."/>
            <person name="Beck B.J."/>
            <person name="De Vos P."/>
            <person name="Vandamme P."/>
            <person name="Eisen J.A."/>
            <person name="Garrity G."/>
            <person name="Hugenholtz P."/>
            <person name="Kyrpides N.C."/>
        </authorList>
    </citation>
    <scope>NUCLEOTIDE SEQUENCE [LARGE SCALE GENOMIC DNA]</scope>
    <source>
        <strain evidence="1 2">VKM Ac-2538</strain>
    </source>
</reference>
<evidence type="ECO:0000313" key="1">
    <source>
        <dbReference type="EMBL" id="TCO17398.1"/>
    </source>
</evidence>
<dbReference type="Pfam" id="PF13424">
    <property type="entry name" value="TPR_12"/>
    <property type="match status" value="1"/>
</dbReference>
<dbReference type="Gene3D" id="1.25.40.10">
    <property type="entry name" value="Tetratricopeptide repeat domain"/>
    <property type="match status" value="2"/>
</dbReference>
<evidence type="ECO:0000313" key="2">
    <source>
        <dbReference type="Proteomes" id="UP000295818"/>
    </source>
</evidence>
<dbReference type="InterPro" id="IPR011990">
    <property type="entry name" value="TPR-like_helical_dom_sf"/>
</dbReference>
<accession>A0ABY2BDV2</accession>
<dbReference type="InterPro" id="IPR053137">
    <property type="entry name" value="NLR-like"/>
</dbReference>
<gene>
    <name evidence="1" type="ORF">EV644_11446</name>
</gene>
<dbReference type="Proteomes" id="UP000295818">
    <property type="component" value="Unassembled WGS sequence"/>
</dbReference>
<dbReference type="SUPFAM" id="SSF48452">
    <property type="entry name" value="TPR-like"/>
    <property type="match status" value="1"/>
</dbReference>
<dbReference type="EMBL" id="SLWM01000014">
    <property type="protein sequence ID" value="TCO17398.1"/>
    <property type="molecule type" value="Genomic_DNA"/>
</dbReference>
<dbReference type="PANTHER" id="PTHR46082:SF6">
    <property type="entry name" value="AAA+ ATPASE DOMAIN-CONTAINING PROTEIN-RELATED"/>
    <property type="match status" value="1"/>
</dbReference>
<proteinExistence type="predicted"/>
<protein>
    <submittedName>
        <fullName evidence="1">Tetratricopeptide repeat protein</fullName>
    </submittedName>
</protein>
<dbReference type="PANTHER" id="PTHR46082">
    <property type="entry name" value="ATP/GTP-BINDING PROTEIN-RELATED"/>
    <property type="match status" value="1"/>
</dbReference>
<comment type="caution">
    <text evidence="1">The sequence shown here is derived from an EMBL/GenBank/DDBJ whole genome shotgun (WGS) entry which is preliminary data.</text>
</comment>